<reference evidence="2" key="1">
    <citation type="journal article" date="2019" name="Int. J. Syst. Evol. Microbiol.">
        <title>The Global Catalogue of Microorganisms (GCM) 10K type strain sequencing project: providing services to taxonomists for standard genome sequencing and annotation.</title>
        <authorList>
            <consortium name="The Broad Institute Genomics Platform"/>
            <consortium name="The Broad Institute Genome Sequencing Center for Infectious Disease"/>
            <person name="Wu L."/>
            <person name="Ma J."/>
        </authorList>
    </citation>
    <scope>NUCLEOTIDE SEQUENCE [LARGE SCALE GENOMIC DNA]</scope>
    <source>
        <strain evidence="2">JCM 11448</strain>
    </source>
</reference>
<sequence length="162" mass="18115">MDRQFVAPEAPEAREMPEAPSLGAARLWRGHRGRRLRLPDGLPARLGYDAVGMPTDIGRRVMKCLPRIGCVFADDQRWWWIVPSGSNIDVAWPLFTSYAVGARMTDLSGEYSGRSRVPRLIHHPQDDSPYTPPIPLYFMTCHIAGIRPHWSPGDASGPSRAI</sequence>
<dbReference type="Proteomes" id="UP001500282">
    <property type="component" value="Unassembled WGS sequence"/>
</dbReference>
<gene>
    <name evidence="1" type="ORF">GCM10009579_35070</name>
</gene>
<organism evidence="1 2">
    <name type="scientific">Streptomyces javensis</name>
    <dbReference type="NCBI Taxonomy" id="114698"/>
    <lineage>
        <taxon>Bacteria</taxon>
        <taxon>Bacillati</taxon>
        <taxon>Actinomycetota</taxon>
        <taxon>Actinomycetes</taxon>
        <taxon>Kitasatosporales</taxon>
        <taxon>Streptomycetaceae</taxon>
        <taxon>Streptomyces</taxon>
        <taxon>Streptomyces violaceusniger group</taxon>
    </lineage>
</organism>
<keyword evidence="2" id="KW-1185">Reference proteome</keyword>
<dbReference type="EMBL" id="BAAAIH010000017">
    <property type="protein sequence ID" value="GAA1273240.1"/>
    <property type="molecule type" value="Genomic_DNA"/>
</dbReference>
<comment type="caution">
    <text evidence="1">The sequence shown here is derived from an EMBL/GenBank/DDBJ whole genome shotgun (WGS) entry which is preliminary data.</text>
</comment>
<evidence type="ECO:0000313" key="2">
    <source>
        <dbReference type="Proteomes" id="UP001500282"/>
    </source>
</evidence>
<accession>A0ABP4HNW7</accession>
<evidence type="ECO:0000313" key="1">
    <source>
        <dbReference type="EMBL" id="GAA1273240.1"/>
    </source>
</evidence>
<protein>
    <submittedName>
        <fullName evidence="1">Uncharacterized protein</fullName>
    </submittedName>
</protein>
<name>A0ABP4HNW7_9ACTN</name>
<proteinExistence type="predicted"/>